<dbReference type="Pfam" id="PF03692">
    <property type="entry name" value="CxxCxxCC"/>
    <property type="match status" value="1"/>
</dbReference>
<proteinExistence type="predicted"/>
<keyword evidence="2" id="KW-1185">Reference proteome</keyword>
<dbReference type="Proteomes" id="UP001200145">
    <property type="component" value="Unassembled WGS sequence"/>
</dbReference>
<evidence type="ECO:0000313" key="1">
    <source>
        <dbReference type="EMBL" id="MCF1713135.1"/>
    </source>
</evidence>
<sequence length="176" mass="20306">MNNSSTYPIDLGFIARESEERLLENEQFRRFLGAYAGNLDELVHDLNFRISAKVDCTACGNCCRSLMINVTRQEANELAERLGCTLSELKDSHLEESMGGQLIINTIPCHFLHENKCTVYEKRFAECREFPGLHRDGFRDRIFSTLMHYGRCPIVYHLIEELKGITNFVAEKKEHT</sequence>
<comment type="caution">
    <text evidence="1">The sequence shown here is derived from an EMBL/GenBank/DDBJ whole genome shotgun (WGS) entry which is preliminary data.</text>
</comment>
<organism evidence="1 2">
    <name type="scientific">Flavihumibacter fluminis</name>
    <dbReference type="NCBI Taxonomy" id="2909236"/>
    <lineage>
        <taxon>Bacteria</taxon>
        <taxon>Pseudomonadati</taxon>
        <taxon>Bacteroidota</taxon>
        <taxon>Chitinophagia</taxon>
        <taxon>Chitinophagales</taxon>
        <taxon>Chitinophagaceae</taxon>
        <taxon>Flavihumibacter</taxon>
    </lineage>
</organism>
<dbReference type="EMBL" id="JAKEVY010000001">
    <property type="protein sequence ID" value="MCF1713135.1"/>
    <property type="molecule type" value="Genomic_DNA"/>
</dbReference>
<dbReference type="RefSeq" id="WP_234863570.1">
    <property type="nucleotide sequence ID" value="NZ_JAKEVY010000001.1"/>
</dbReference>
<evidence type="ECO:0000313" key="2">
    <source>
        <dbReference type="Proteomes" id="UP001200145"/>
    </source>
</evidence>
<name>A0ABS9BCC4_9BACT</name>
<protein>
    <submittedName>
        <fullName evidence="1">YkgJ family cysteine cluster protein</fullName>
    </submittedName>
</protein>
<accession>A0ABS9BCC4</accession>
<reference evidence="1 2" key="1">
    <citation type="submission" date="2022-01" db="EMBL/GenBank/DDBJ databases">
        <title>Flavihumibacter sp. nov., isolated from sediment of a river.</title>
        <authorList>
            <person name="Liu H."/>
        </authorList>
    </citation>
    <scope>NUCLEOTIDE SEQUENCE [LARGE SCALE GENOMIC DNA]</scope>
    <source>
        <strain evidence="1 2">RY-1</strain>
    </source>
</reference>
<dbReference type="InterPro" id="IPR005358">
    <property type="entry name" value="Puta_zinc/iron-chelating_dom"/>
</dbReference>
<gene>
    <name evidence="1" type="ORF">L0U88_00655</name>
</gene>